<dbReference type="Proteomes" id="UP000694920">
    <property type="component" value="Unplaced"/>
</dbReference>
<dbReference type="GO" id="GO:0003964">
    <property type="term" value="F:RNA-directed DNA polymerase activity"/>
    <property type="evidence" value="ECO:0007669"/>
    <property type="project" value="UniProtKB-EC"/>
</dbReference>
<dbReference type="Gene3D" id="1.10.340.70">
    <property type="match status" value="1"/>
</dbReference>
<dbReference type="GeneID" id="107265721"/>
<feature type="compositionally biased region" description="Polar residues" evidence="2">
    <location>
        <begin position="161"/>
        <end position="171"/>
    </location>
</feature>
<feature type="compositionally biased region" description="Basic and acidic residues" evidence="2">
    <location>
        <begin position="248"/>
        <end position="257"/>
    </location>
</feature>
<dbReference type="RefSeq" id="XP_015590942.2">
    <property type="nucleotide sequence ID" value="XM_015735456.2"/>
</dbReference>
<evidence type="ECO:0000256" key="2">
    <source>
        <dbReference type="SAM" id="MobiDB-lite"/>
    </source>
</evidence>
<reference evidence="5" key="1">
    <citation type="submission" date="2025-08" db="UniProtKB">
        <authorList>
            <consortium name="RefSeq"/>
        </authorList>
    </citation>
    <scope>IDENTIFICATION</scope>
</reference>
<evidence type="ECO:0000259" key="3">
    <source>
        <dbReference type="PROSITE" id="PS50994"/>
    </source>
</evidence>
<evidence type="ECO:0000313" key="5">
    <source>
        <dbReference type="RefSeq" id="XP_015590942.2"/>
    </source>
</evidence>
<feature type="compositionally biased region" description="Polar residues" evidence="2">
    <location>
        <begin position="57"/>
        <end position="70"/>
    </location>
</feature>
<dbReference type="Gene3D" id="3.30.420.10">
    <property type="entry name" value="Ribonuclease H-like superfamily/Ribonuclease H"/>
    <property type="match status" value="1"/>
</dbReference>
<feature type="region of interest" description="Disordered" evidence="2">
    <location>
        <begin position="345"/>
        <end position="449"/>
    </location>
</feature>
<dbReference type="InterPro" id="IPR050951">
    <property type="entry name" value="Retrovirus_Pol_polyprotein"/>
</dbReference>
<dbReference type="KEGG" id="ccin:107265721"/>
<dbReference type="EC" id="2.7.7.49" evidence="1"/>
<dbReference type="InterPro" id="IPR012337">
    <property type="entry name" value="RNaseH-like_sf"/>
</dbReference>
<dbReference type="InterPro" id="IPR001584">
    <property type="entry name" value="Integrase_cat-core"/>
</dbReference>
<dbReference type="GO" id="GO:0015074">
    <property type="term" value="P:DNA integration"/>
    <property type="evidence" value="ECO:0007669"/>
    <property type="project" value="InterPro"/>
</dbReference>
<gene>
    <name evidence="5" type="primary">LOC107265721</name>
</gene>
<proteinExistence type="predicted"/>
<feature type="compositionally biased region" description="Acidic residues" evidence="2">
    <location>
        <begin position="197"/>
        <end position="213"/>
    </location>
</feature>
<dbReference type="FunFam" id="1.10.340.70:FF:000001">
    <property type="entry name" value="Retrovirus-related Pol polyprotein from transposon gypsy-like Protein"/>
    <property type="match status" value="1"/>
</dbReference>
<dbReference type="AlphaFoldDB" id="A0AAJ7FGP3"/>
<dbReference type="Pfam" id="PF17921">
    <property type="entry name" value="Integrase_H2C2"/>
    <property type="match status" value="1"/>
</dbReference>
<evidence type="ECO:0000256" key="1">
    <source>
        <dbReference type="ARBA" id="ARBA00012493"/>
    </source>
</evidence>
<protein>
    <recommendedName>
        <fullName evidence="1">RNA-directed DNA polymerase</fullName>
        <ecNumber evidence="1">2.7.7.49</ecNumber>
    </recommendedName>
</protein>
<feature type="compositionally biased region" description="Basic and acidic residues" evidence="2">
    <location>
        <begin position="408"/>
        <end position="422"/>
    </location>
</feature>
<dbReference type="GO" id="GO:0003676">
    <property type="term" value="F:nucleic acid binding"/>
    <property type="evidence" value="ECO:0007669"/>
    <property type="project" value="InterPro"/>
</dbReference>
<organism evidence="4 5">
    <name type="scientific">Cephus cinctus</name>
    <name type="common">Wheat stem sawfly</name>
    <dbReference type="NCBI Taxonomy" id="211228"/>
    <lineage>
        <taxon>Eukaryota</taxon>
        <taxon>Metazoa</taxon>
        <taxon>Ecdysozoa</taxon>
        <taxon>Arthropoda</taxon>
        <taxon>Hexapoda</taxon>
        <taxon>Insecta</taxon>
        <taxon>Pterygota</taxon>
        <taxon>Neoptera</taxon>
        <taxon>Endopterygota</taxon>
        <taxon>Hymenoptera</taxon>
        <taxon>Cephoidea</taxon>
        <taxon>Cephidae</taxon>
        <taxon>Cephus</taxon>
    </lineage>
</organism>
<evidence type="ECO:0000313" key="4">
    <source>
        <dbReference type="Proteomes" id="UP000694920"/>
    </source>
</evidence>
<feature type="domain" description="Integrase catalytic" evidence="3">
    <location>
        <begin position="685"/>
        <end position="794"/>
    </location>
</feature>
<feature type="region of interest" description="Disordered" evidence="2">
    <location>
        <begin position="296"/>
        <end position="319"/>
    </location>
</feature>
<dbReference type="PROSITE" id="PS50994">
    <property type="entry name" value="INTEGRASE"/>
    <property type="match status" value="1"/>
</dbReference>
<dbReference type="SUPFAM" id="SSF53098">
    <property type="entry name" value="Ribonuclease H-like"/>
    <property type="match status" value="1"/>
</dbReference>
<feature type="compositionally biased region" description="Basic and acidic residues" evidence="2">
    <location>
        <begin position="174"/>
        <end position="190"/>
    </location>
</feature>
<name>A0AAJ7FGP3_CEPCN</name>
<dbReference type="PANTHER" id="PTHR37984:SF15">
    <property type="entry name" value="INTEGRASE CATALYTIC DOMAIN-CONTAINING PROTEIN"/>
    <property type="match status" value="1"/>
</dbReference>
<sequence>MKLAEYNYQVVYKSGKKNLNADALSRNPVTDAEEINIAPLTGSGNIKRSRGRPPKGSTKNQEISQTTEPGTESRLKRGRGRPKILRSSVSPSVETIPEQSSEDESSSEDNDIASSDQEYRPPIYQRRKSMLPSLTEGINTRSRSKRALEVGPSSAPPILNTEENFSDWQTSKTTTRETETRKPEPQKEIVELSSNPEDTDSDDEDTDLEEAREEEPPIIGESSKQLNQPPIHKRRGSMLPRILETEMEEYRKQKEDASPPLRSAPPGTGNFFRTGEEDADELAEKINSEIRTLHEAWKQAQANRSPPRAPKGRKESTNDILKDFDDFCVEQREQINDAEQSLRKIRENKQSLRKIRKSLTKMGIVSNESSEDEGNTTKPENETCSHKSHLPTPLPNFPPKARSTPQVRAKDTAEPRYERVLPDKISSNNNETEPQRESVPTQPGHRPDATIDLGVDIDWPSGKDWDETIPMINIRSSRECMTFEKDNYAHFISADCELTTPIGKLMIDLGIIDLEDFRDRNPQKGQVLISKRGKYRIFSIVCKIYHFERITPEDIRTELDNLHLALLETSTKTLRMSCVGDEPSALPPNTLRELLHKAFPDSDVTITLCYGQVQLPPEELRREIIQEYHDSLVGGHKGVTKTYKRIRERYYWPELKHDVQEYVRACRSCQEQKLVRVKTREPMVITDTPLDAFEKISIDTVGPLPITPNGNRHILTVQDNLTKYCIAVPIPNVSAITVADALARHVIANFGAPKIILTDRGGCFVSKLLRKIAKIFKIKHVTTSGYHPTLQNIA</sequence>
<dbReference type="InterPro" id="IPR036397">
    <property type="entry name" value="RNaseH_sf"/>
</dbReference>
<dbReference type="PANTHER" id="PTHR37984">
    <property type="entry name" value="PROTEIN CBG26694"/>
    <property type="match status" value="1"/>
</dbReference>
<keyword evidence="4" id="KW-1185">Reference proteome</keyword>
<feature type="region of interest" description="Disordered" evidence="2">
    <location>
        <begin position="35"/>
        <end position="274"/>
    </location>
</feature>
<feature type="compositionally biased region" description="Acidic residues" evidence="2">
    <location>
        <begin position="100"/>
        <end position="111"/>
    </location>
</feature>
<dbReference type="Pfam" id="PF00665">
    <property type="entry name" value="rve"/>
    <property type="match status" value="1"/>
</dbReference>
<dbReference type="InterPro" id="IPR041588">
    <property type="entry name" value="Integrase_H2C2"/>
</dbReference>
<accession>A0AAJ7FGP3</accession>